<protein>
    <recommendedName>
        <fullName evidence="3">THAP-type domain-containing protein</fullName>
    </recommendedName>
</protein>
<organism evidence="1 2">
    <name type="scientific">Lasius platythorax</name>
    <dbReference type="NCBI Taxonomy" id="488582"/>
    <lineage>
        <taxon>Eukaryota</taxon>
        <taxon>Metazoa</taxon>
        <taxon>Ecdysozoa</taxon>
        <taxon>Arthropoda</taxon>
        <taxon>Hexapoda</taxon>
        <taxon>Insecta</taxon>
        <taxon>Pterygota</taxon>
        <taxon>Neoptera</taxon>
        <taxon>Endopterygota</taxon>
        <taxon>Hymenoptera</taxon>
        <taxon>Apocrita</taxon>
        <taxon>Aculeata</taxon>
        <taxon>Formicoidea</taxon>
        <taxon>Formicidae</taxon>
        <taxon>Formicinae</taxon>
        <taxon>Lasius</taxon>
        <taxon>Lasius</taxon>
    </lineage>
</organism>
<evidence type="ECO:0000313" key="1">
    <source>
        <dbReference type="EMBL" id="CAL1672009.1"/>
    </source>
</evidence>
<accession>A0AAV2MY60</accession>
<dbReference type="AlphaFoldDB" id="A0AAV2MY60"/>
<dbReference type="EMBL" id="CAXIPU020000435">
    <property type="protein sequence ID" value="CAL1672009.1"/>
    <property type="molecule type" value="Genomic_DNA"/>
</dbReference>
<evidence type="ECO:0008006" key="3">
    <source>
        <dbReference type="Google" id="ProtNLM"/>
    </source>
</evidence>
<keyword evidence="2" id="KW-1185">Reference proteome</keyword>
<reference evidence="1" key="1">
    <citation type="submission" date="2024-04" db="EMBL/GenBank/DDBJ databases">
        <authorList>
            <consortium name="Molecular Ecology Group"/>
        </authorList>
    </citation>
    <scope>NUCLEOTIDE SEQUENCE</scope>
</reference>
<evidence type="ECO:0000313" key="2">
    <source>
        <dbReference type="Proteomes" id="UP001497644"/>
    </source>
</evidence>
<gene>
    <name evidence="1" type="ORF">LPLAT_LOCUS5419</name>
</gene>
<proteinExistence type="predicted"/>
<name>A0AAV2MY60_9HYME</name>
<dbReference type="Proteomes" id="UP001497644">
    <property type="component" value="Unassembled WGS sequence"/>
</dbReference>
<comment type="caution">
    <text evidence="1">The sequence shown here is derived from an EMBL/GenBank/DDBJ whole genome shotgun (WGS) entry which is preliminary data.</text>
</comment>
<sequence>MRNYGICSNHFSDTSFLNADKIKLKWNAVPIPYSRIQQRENLTPTTSQIQTATNFNSTPCPRTSQLNDLECKNSNDDISAVTRLPSISVLLNTLTHCEVEKADSVAIEGSDENRSDKILRVYHHNRLTFDDNYSDDMDWIKFDPQPVCISKMSNIDNIRKPIAAARKKSISIEKKRFRSIY</sequence>